<dbReference type="PROSITE" id="PS50887">
    <property type="entry name" value="GGDEF"/>
    <property type="match status" value="1"/>
</dbReference>
<name>A0ABU1VTS6_9GAMM</name>
<dbReference type="PANTHER" id="PTHR45138">
    <property type="entry name" value="REGULATORY COMPONENTS OF SENSORY TRANSDUCTION SYSTEM"/>
    <property type="match status" value="1"/>
</dbReference>
<dbReference type="Pfam" id="PF00990">
    <property type="entry name" value="GGDEF"/>
    <property type="match status" value="1"/>
</dbReference>
<keyword evidence="3" id="KW-0812">Transmembrane</keyword>
<feature type="transmembrane region" description="Helical" evidence="3">
    <location>
        <begin position="6"/>
        <end position="25"/>
    </location>
</feature>
<proteinExistence type="predicted"/>
<comment type="caution">
    <text evidence="5">The sequence shown here is derived from an EMBL/GenBank/DDBJ whole genome shotgun (WGS) entry which is preliminary data.</text>
</comment>
<dbReference type="InterPro" id="IPR029787">
    <property type="entry name" value="Nucleotide_cyclase"/>
</dbReference>
<protein>
    <recommendedName>
        <fullName evidence="1">diguanylate cyclase</fullName>
        <ecNumber evidence="1">2.7.7.65</ecNumber>
    </recommendedName>
</protein>
<dbReference type="Gene3D" id="3.30.70.270">
    <property type="match status" value="1"/>
</dbReference>
<keyword evidence="3" id="KW-1133">Transmembrane helix</keyword>
<feature type="transmembrane region" description="Helical" evidence="3">
    <location>
        <begin position="117"/>
        <end position="139"/>
    </location>
</feature>
<dbReference type="RefSeq" id="WP_310273377.1">
    <property type="nucleotide sequence ID" value="NZ_JAVDWR010000001.1"/>
</dbReference>
<dbReference type="SUPFAM" id="SSF55073">
    <property type="entry name" value="Nucleotide cyclase"/>
    <property type="match status" value="1"/>
</dbReference>
<dbReference type="SMART" id="SM00267">
    <property type="entry name" value="GGDEF"/>
    <property type="match status" value="1"/>
</dbReference>
<evidence type="ECO:0000313" key="6">
    <source>
        <dbReference type="Proteomes" id="UP001257909"/>
    </source>
</evidence>
<dbReference type="EC" id="2.7.7.65" evidence="1"/>
<keyword evidence="6" id="KW-1185">Reference proteome</keyword>
<feature type="transmembrane region" description="Helical" evidence="3">
    <location>
        <begin position="61"/>
        <end position="81"/>
    </location>
</feature>
<accession>A0ABU1VTS6</accession>
<dbReference type="InterPro" id="IPR043128">
    <property type="entry name" value="Rev_trsase/Diguanyl_cyclase"/>
</dbReference>
<evidence type="ECO:0000256" key="2">
    <source>
        <dbReference type="ARBA" id="ARBA00034247"/>
    </source>
</evidence>
<feature type="transmembrane region" description="Helical" evidence="3">
    <location>
        <begin position="93"/>
        <end position="111"/>
    </location>
</feature>
<sequence length="385" mass="42560">MEPTTVFILGSLMMLANGGVLGLMHQDLPESLRPAAVSWRIATLLHACGCLLFAAQQFIPIALVLPLANGLVMFGFTGYWYSLRQFYAQPSSLWLMLPACIGTAGVLWFATVMPDTGIRIMIVSAVWLLILPGTVKVLLSEQRHDQAISRKVMAAIFSFVCAFVLFRAGYFVWTEVHADFRVIDQQHWLNLVSPMVIAILPVIGTTTFLLMCSERIRRQWEKAAATDYLTGLANRRTLTEQGLLWFEQAKKTQRPLAVAVIDIDHFKTVNDRYGHDTGDLALQYVAAQLVAHCRSTELPARQGGEEFVVLLQNVSAEEMRAAAERLRQGIAEKAFIAADLVLPLTVSIGVALQDPADSCFSHLMQRADKALYQAKAAGRNQVIAG</sequence>
<dbReference type="NCBIfam" id="TIGR00254">
    <property type="entry name" value="GGDEF"/>
    <property type="match status" value="1"/>
</dbReference>
<keyword evidence="3" id="KW-0472">Membrane</keyword>
<feature type="transmembrane region" description="Helical" evidence="3">
    <location>
        <begin position="191"/>
        <end position="212"/>
    </location>
</feature>
<dbReference type="PANTHER" id="PTHR45138:SF9">
    <property type="entry name" value="DIGUANYLATE CYCLASE DGCM-RELATED"/>
    <property type="match status" value="1"/>
</dbReference>
<gene>
    <name evidence="5" type="ORF">J2W69_000037</name>
</gene>
<evidence type="ECO:0000256" key="3">
    <source>
        <dbReference type="SAM" id="Phobius"/>
    </source>
</evidence>
<feature type="domain" description="GGDEF" evidence="4">
    <location>
        <begin position="254"/>
        <end position="385"/>
    </location>
</feature>
<dbReference type="CDD" id="cd01949">
    <property type="entry name" value="GGDEF"/>
    <property type="match status" value="1"/>
</dbReference>
<dbReference type="EMBL" id="JAVDWR010000001">
    <property type="protein sequence ID" value="MDR7119122.1"/>
    <property type="molecule type" value="Genomic_DNA"/>
</dbReference>
<evidence type="ECO:0000259" key="4">
    <source>
        <dbReference type="PROSITE" id="PS50887"/>
    </source>
</evidence>
<evidence type="ECO:0000313" key="5">
    <source>
        <dbReference type="EMBL" id="MDR7119122.1"/>
    </source>
</evidence>
<dbReference type="InterPro" id="IPR000160">
    <property type="entry name" value="GGDEF_dom"/>
</dbReference>
<organism evidence="5 6">
    <name type="scientific">Rheinheimera soli</name>
    <dbReference type="NCBI Taxonomy" id="443616"/>
    <lineage>
        <taxon>Bacteria</taxon>
        <taxon>Pseudomonadati</taxon>
        <taxon>Pseudomonadota</taxon>
        <taxon>Gammaproteobacteria</taxon>
        <taxon>Chromatiales</taxon>
        <taxon>Chromatiaceae</taxon>
        <taxon>Rheinheimera</taxon>
    </lineage>
</organism>
<feature type="transmembrane region" description="Helical" evidence="3">
    <location>
        <begin position="151"/>
        <end position="171"/>
    </location>
</feature>
<evidence type="ECO:0000256" key="1">
    <source>
        <dbReference type="ARBA" id="ARBA00012528"/>
    </source>
</evidence>
<dbReference type="InterPro" id="IPR050469">
    <property type="entry name" value="Diguanylate_Cyclase"/>
</dbReference>
<reference evidence="5 6" key="1">
    <citation type="submission" date="2023-07" db="EMBL/GenBank/DDBJ databases">
        <title>Sorghum-associated microbial communities from plants grown in Nebraska, USA.</title>
        <authorList>
            <person name="Schachtman D."/>
        </authorList>
    </citation>
    <scope>NUCLEOTIDE SEQUENCE [LARGE SCALE GENOMIC DNA]</scope>
    <source>
        <strain evidence="5 6">4138</strain>
    </source>
</reference>
<comment type="catalytic activity">
    <reaction evidence="2">
        <text>2 GTP = 3',3'-c-di-GMP + 2 diphosphate</text>
        <dbReference type="Rhea" id="RHEA:24898"/>
        <dbReference type="ChEBI" id="CHEBI:33019"/>
        <dbReference type="ChEBI" id="CHEBI:37565"/>
        <dbReference type="ChEBI" id="CHEBI:58805"/>
        <dbReference type="EC" id="2.7.7.65"/>
    </reaction>
</comment>
<dbReference type="Proteomes" id="UP001257909">
    <property type="component" value="Unassembled WGS sequence"/>
</dbReference>